<dbReference type="AlphaFoldDB" id="E0CQL1"/>
<gene>
    <name evidence="1" type="ordered locus">VIT_18s0001g15150</name>
</gene>
<protein>
    <submittedName>
        <fullName evidence="1">Uncharacterized protein</fullName>
    </submittedName>
</protein>
<name>E0CQL1_VITVI</name>
<dbReference type="HOGENOM" id="CLU_2946356_0_0_1"/>
<organism evidence="1 2">
    <name type="scientific">Vitis vinifera</name>
    <name type="common">Grape</name>
    <dbReference type="NCBI Taxonomy" id="29760"/>
    <lineage>
        <taxon>Eukaryota</taxon>
        <taxon>Viridiplantae</taxon>
        <taxon>Streptophyta</taxon>
        <taxon>Embryophyta</taxon>
        <taxon>Tracheophyta</taxon>
        <taxon>Spermatophyta</taxon>
        <taxon>Magnoliopsida</taxon>
        <taxon>eudicotyledons</taxon>
        <taxon>Gunneridae</taxon>
        <taxon>Pentapetalae</taxon>
        <taxon>rosids</taxon>
        <taxon>Vitales</taxon>
        <taxon>Vitaceae</taxon>
        <taxon>Viteae</taxon>
        <taxon>Vitis</taxon>
    </lineage>
</organism>
<evidence type="ECO:0000313" key="2">
    <source>
        <dbReference type="Proteomes" id="UP000009183"/>
    </source>
</evidence>
<dbReference type="Proteomes" id="UP000009183">
    <property type="component" value="Chromosome 18"/>
</dbReference>
<accession>E0CQL1</accession>
<keyword evidence="2" id="KW-1185">Reference proteome</keyword>
<dbReference type="PaxDb" id="29760-VIT_18s0001g15150.t01"/>
<dbReference type="InParanoid" id="E0CQL1"/>
<proteinExistence type="predicted"/>
<reference evidence="2" key="1">
    <citation type="journal article" date="2007" name="Nature">
        <title>The grapevine genome sequence suggests ancestral hexaploidization in major angiosperm phyla.</title>
        <authorList>
            <consortium name="The French-Italian Public Consortium for Grapevine Genome Characterization."/>
            <person name="Jaillon O."/>
            <person name="Aury J.-M."/>
            <person name="Noel B."/>
            <person name="Policriti A."/>
            <person name="Clepet C."/>
            <person name="Casagrande A."/>
            <person name="Choisne N."/>
            <person name="Aubourg S."/>
            <person name="Vitulo N."/>
            <person name="Jubin C."/>
            <person name="Vezzi A."/>
            <person name="Legeai F."/>
            <person name="Hugueney P."/>
            <person name="Dasilva C."/>
            <person name="Horner D."/>
            <person name="Mica E."/>
            <person name="Jublot D."/>
            <person name="Poulain J."/>
            <person name="Bruyere C."/>
            <person name="Billault A."/>
            <person name="Segurens B."/>
            <person name="Gouyvenoux M."/>
            <person name="Ugarte E."/>
            <person name="Cattonaro F."/>
            <person name="Anthouard V."/>
            <person name="Vico V."/>
            <person name="Del Fabbro C."/>
            <person name="Alaux M."/>
            <person name="Di Gaspero G."/>
            <person name="Dumas V."/>
            <person name="Felice N."/>
            <person name="Paillard S."/>
            <person name="Juman I."/>
            <person name="Moroldo M."/>
            <person name="Scalabrin S."/>
            <person name="Canaguier A."/>
            <person name="Le Clainche I."/>
            <person name="Malacrida G."/>
            <person name="Durand E."/>
            <person name="Pesole G."/>
            <person name="Laucou V."/>
            <person name="Chatelet P."/>
            <person name="Merdinoglu D."/>
            <person name="Delledonne M."/>
            <person name="Pezzotti M."/>
            <person name="Lecharny A."/>
            <person name="Scarpelli C."/>
            <person name="Artiguenave F."/>
            <person name="Pe M.E."/>
            <person name="Valle G."/>
            <person name="Morgante M."/>
            <person name="Caboche M."/>
            <person name="Adam-Blondon A.-F."/>
            <person name="Weissenbach J."/>
            <person name="Quetier F."/>
            <person name="Wincker P."/>
        </authorList>
    </citation>
    <scope>NUCLEOTIDE SEQUENCE [LARGE SCALE GENOMIC DNA]</scope>
    <source>
        <strain evidence="2">cv. Pinot noir / PN40024</strain>
    </source>
</reference>
<evidence type="ECO:0000313" key="1">
    <source>
        <dbReference type="EMBL" id="CBI19940.3"/>
    </source>
</evidence>
<dbReference type="EMBL" id="FN595227">
    <property type="protein sequence ID" value="CBI19940.3"/>
    <property type="molecule type" value="Genomic_DNA"/>
</dbReference>
<sequence>MPLETSFLRVLPPLLQLKFCCKEEVIKNQVDGWRKASTENEFDQQLIQACIYKDASRGIL</sequence>